<dbReference type="SUPFAM" id="SSF53850">
    <property type="entry name" value="Periplasmic binding protein-like II"/>
    <property type="match status" value="1"/>
</dbReference>
<dbReference type="PANTHER" id="PTHR30290">
    <property type="entry name" value="PERIPLASMIC BINDING COMPONENT OF ABC TRANSPORTER"/>
    <property type="match status" value="1"/>
</dbReference>
<dbReference type="GO" id="GO:0030288">
    <property type="term" value="C:outer membrane-bounded periplasmic space"/>
    <property type="evidence" value="ECO:0007669"/>
    <property type="project" value="TreeGrafter"/>
</dbReference>
<evidence type="ECO:0000313" key="3">
    <source>
        <dbReference type="EMBL" id="STV59698.1"/>
    </source>
</evidence>
<dbReference type="Pfam" id="PF00496">
    <property type="entry name" value="SBP_bac_5"/>
    <property type="match status" value="1"/>
</dbReference>
<dbReference type="GO" id="GO:0042884">
    <property type="term" value="P:microcin transport"/>
    <property type="evidence" value="ECO:0007669"/>
    <property type="project" value="TreeGrafter"/>
</dbReference>
<accession>A0A378C3N3</accession>
<dbReference type="InterPro" id="IPR000914">
    <property type="entry name" value="SBP_5_dom"/>
</dbReference>
<evidence type="ECO:0000256" key="1">
    <source>
        <dbReference type="ARBA" id="ARBA00022729"/>
    </source>
</evidence>
<name>A0A378C3N3_KLEPN</name>
<proteinExistence type="predicted"/>
<dbReference type="AlphaFoldDB" id="A0A378C3N3"/>
<dbReference type="InterPro" id="IPR039424">
    <property type="entry name" value="SBP_5"/>
</dbReference>
<dbReference type="FunFam" id="3.10.105.10:FF:000005">
    <property type="entry name" value="ABC transporter substrate-binding protein"/>
    <property type="match status" value="1"/>
</dbReference>
<dbReference type="GO" id="GO:1904680">
    <property type="term" value="F:peptide transmembrane transporter activity"/>
    <property type="evidence" value="ECO:0007669"/>
    <property type="project" value="TreeGrafter"/>
</dbReference>
<sequence>MRQAITLAFDFEWMNKALFYSAYQRANSYFQNTEYAARSLPDAAELALLTPMKNELPPELFSQVYQPPVSRGDGFDRANLLKADALLNAAGWTVKNQRRVNAATGKPLRFELLLPAGGNDRWVLPFQHNLQRLGIVMDIRQVDNSQYSNRRRSRDYDMMPSLWRAMPWPGTDLQISWASDYIHSSYNAPGVQSPVVDKLIAQILQWQGNKQKLIPLGRALDRVLTWNNYMLPMWYMAQDRTAWWNKFSFPATRPSIRPASIPGGTT</sequence>
<protein>
    <submittedName>
        <fullName evidence="3">ABC transporter substrate-binding protein</fullName>
    </submittedName>
</protein>
<dbReference type="GO" id="GO:0015833">
    <property type="term" value="P:peptide transport"/>
    <property type="evidence" value="ECO:0007669"/>
    <property type="project" value="TreeGrafter"/>
</dbReference>
<dbReference type="Gene3D" id="3.40.190.10">
    <property type="entry name" value="Periplasmic binding protein-like II"/>
    <property type="match status" value="1"/>
</dbReference>
<evidence type="ECO:0000259" key="2">
    <source>
        <dbReference type="Pfam" id="PF00496"/>
    </source>
</evidence>
<keyword evidence="1" id="KW-0732">Signal</keyword>
<dbReference type="EMBL" id="UGMN01000004">
    <property type="protein sequence ID" value="STV59698.1"/>
    <property type="molecule type" value="Genomic_DNA"/>
</dbReference>
<dbReference type="PANTHER" id="PTHR30290:SF64">
    <property type="entry name" value="ABC TRANSPORTER PERIPLASMIC BINDING PROTEIN"/>
    <property type="match status" value="1"/>
</dbReference>
<feature type="domain" description="Solute-binding protein family 5" evidence="2">
    <location>
        <begin position="2"/>
        <end position="177"/>
    </location>
</feature>
<gene>
    <name evidence="3" type="ORF">NCTC5053_06284</name>
</gene>
<dbReference type="Gene3D" id="3.10.105.10">
    <property type="entry name" value="Dipeptide-binding Protein, Domain 3"/>
    <property type="match status" value="1"/>
</dbReference>
<evidence type="ECO:0000313" key="4">
    <source>
        <dbReference type="Proteomes" id="UP000254387"/>
    </source>
</evidence>
<organism evidence="3 4">
    <name type="scientific">Klebsiella pneumoniae</name>
    <dbReference type="NCBI Taxonomy" id="573"/>
    <lineage>
        <taxon>Bacteria</taxon>
        <taxon>Pseudomonadati</taxon>
        <taxon>Pseudomonadota</taxon>
        <taxon>Gammaproteobacteria</taxon>
        <taxon>Enterobacterales</taxon>
        <taxon>Enterobacteriaceae</taxon>
        <taxon>Klebsiella/Raoultella group</taxon>
        <taxon>Klebsiella</taxon>
        <taxon>Klebsiella pneumoniae complex</taxon>
    </lineage>
</organism>
<dbReference type="Proteomes" id="UP000254387">
    <property type="component" value="Unassembled WGS sequence"/>
</dbReference>
<reference evidence="3 4" key="1">
    <citation type="submission" date="2018-06" db="EMBL/GenBank/DDBJ databases">
        <authorList>
            <consortium name="Pathogen Informatics"/>
            <person name="Doyle S."/>
        </authorList>
    </citation>
    <scope>NUCLEOTIDE SEQUENCE [LARGE SCALE GENOMIC DNA]</scope>
    <source>
        <strain evidence="3 4">NCTC5053</strain>
    </source>
</reference>